<sequence length="195" mass="21891">MRCVSSNWVDIPSNNKSCGYSPYQLVSCDIRATRVSNSPGTQYSQTAGTVSIKTQCAAPSLPSDLSSYIREYKYTPVGESNAKVRIYLNLPISLQTAEIISSIKYKLKEDGEYILNTQYILNLLPFTDYTIEVKVTNNANNQTTASFTFRTMTLQPYGAPVIVKSTSYNKSCVYLEWKEPNQPNGVITKYRQNTT</sequence>
<keyword evidence="2" id="KW-1185">Reference proteome</keyword>
<evidence type="ECO:0000313" key="1">
    <source>
        <dbReference type="EMBL" id="KAF6021103.1"/>
    </source>
</evidence>
<dbReference type="EMBL" id="VXIV02003131">
    <property type="protein sequence ID" value="KAF6021103.1"/>
    <property type="molecule type" value="Genomic_DNA"/>
</dbReference>
<organism evidence="1 2">
    <name type="scientific">Bugula neritina</name>
    <name type="common">Brown bryozoan</name>
    <name type="synonym">Sertularia neritina</name>
    <dbReference type="NCBI Taxonomy" id="10212"/>
    <lineage>
        <taxon>Eukaryota</taxon>
        <taxon>Metazoa</taxon>
        <taxon>Spiralia</taxon>
        <taxon>Lophotrochozoa</taxon>
        <taxon>Bryozoa</taxon>
        <taxon>Gymnolaemata</taxon>
        <taxon>Cheilostomatida</taxon>
        <taxon>Flustrina</taxon>
        <taxon>Buguloidea</taxon>
        <taxon>Bugulidae</taxon>
        <taxon>Bugula</taxon>
    </lineage>
</organism>
<gene>
    <name evidence="1" type="ORF">EB796_020592</name>
</gene>
<evidence type="ECO:0000313" key="2">
    <source>
        <dbReference type="Proteomes" id="UP000593567"/>
    </source>
</evidence>
<protein>
    <submittedName>
        <fullName evidence="1">Uncharacterized protein</fullName>
    </submittedName>
</protein>
<accession>A0A7J7J4S5</accession>
<reference evidence="1" key="1">
    <citation type="submission" date="2020-06" db="EMBL/GenBank/DDBJ databases">
        <title>Draft genome of Bugula neritina, a colonial animal packing powerful symbionts and potential medicines.</title>
        <authorList>
            <person name="Rayko M."/>
        </authorList>
    </citation>
    <scope>NUCLEOTIDE SEQUENCE [LARGE SCALE GENOMIC DNA]</scope>
    <source>
        <strain evidence="1">Kwan_BN1</strain>
    </source>
</reference>
<dbReference type="OrthoDB" id="10001713at2759"/>
<comment type="caution">
    <text evidence="1">The sequence shown here is derived from an EMBL/GenBank/DDBJ whole genome shotgun (WGS) entry which is preliminary data.</text>
</comment>
<dbReference type="InterPro" id="IPR036116">
    <property type="entry name" value="FN3_sf"/>
</dbReference>
<proteinExistence type="predicted"/>
<dbReference type="InterPro" id="IPR013783">
    <property type="entry name" value="Ig-like_fold"/>
</dbReference>
<name>A0A7J7J4S5_BUGNE</name>
<dbReference type="AlphaFoldDB" id="A0A7J7J4S5"/>
<dbReference type="SUPFAM" id="SSF49265">
    <property type="entry name" value="Fibronectin type III"/>
    <property type="match status" value="1"/>
</dbReference>
<dbReference type="Proteomes" id="UP000593567">
    <property type="component" value="Unassembled WGS sequence"/>
</dbReference>
<dbReference type="Gene3D" id="2.60.40.10">
    <property type="entry name" value="Immunoglobulins"/>
    <property type="match status" value="1"/>
</dbReference>